<dbReference type="Proteomes" id="UP000886355">
    <property type="component" value="Unassembled WGS sequence"/>
</dbReference>
<name>A0A7C1AWD9_9BACT</name>
<dbReference type="NCBIfam" id="TIGR00044">
    <property type="entry name" value="YggS family pyridoxal phosphate-dependent enzyme"/>
    <property type="match status" value="1"/>
</dbReference>
<comment type="caution">
    <text evidence="4">The sequence shown here is derived from an EMBL/GenBank/DDBJ whole genome shotgun (WGS) entry which is preliminary data.</text>
</comment>
<dbReference type="PANTHER" id="PTHR10146:SF14">
    <property type="entry name" value="PYRIDOXAL PHOSPHATE HOMEOSTASIS PROTEIN"/>
    <property type="match status" value="1"/>
</dbReference>
<evidence type="ECO:0000259" key="3">
    <source>
        <dbReference type="Pfam" id="PF01168"/>
    </source>
</evidence>
<keyword evidence="1" id="KW-0663">Pyridoxal phosphate</keyword>
<dbReference type="InterPro" id="IPR011078">
    <property type="entry name" value="PyrdxlP_homeostasis"/>
</dbReference>
<dbReference type="Gene3D" id="3.20.20.10">
    <property type="entry name" value="Alanine racemase"/>
    <property type="match status" value="1"/>
</dbReference>
<evidence type="ECO:0000313" key="4">
    <source>
        <dbReference type="EMBL" id="HDL89891.1"/>
    </source>
</evidence>
<dbReference type="SUPFAM" id="SSF51419">
    <property type="entry name" value="PLP-binding barrel"/>
    <property type="match status" value="1"/>
</dbReference>
<accession>A0A7C1AWD9</accession>
<dbReference type="GO" id="GO:0030170">
    <property type="term" value="F:pyridoxal phosphate binding"/>
    <property type="evidence" value="ECO:0007669"/>
    <property type="project" value="InterPro"/>
</dbReference>
<dbReference type="InterPro" id="IPR001608">
    <property type="entry name" value="Ala_racemase_N"/>
</dbReference>
<protein>
    <submittedName>
        <fullName evidence="4">YggS family pyridoxal phosphate-dependent enzyme</fullName>
    </submittedName>
</protein>
<sequence length="176" mass="20101">YVQEAKKKKEKLDNLKVTWHFIGHLQSNKAKQAVKFFDWIHTLDRQSLAKKLNSAVQKLRTEPLPVLIQVNVGLEDTKSGVHPDELFDLYKSVIHLDGLQVRGLMVIPPFEENPEATRVYFRNLKNLLDRLRDISPTPELLTELSMGMSHDFEVAIEEGATMVRVGTAIFGKRPAK</sequence>
<dbReference type="Pfam" id="PF01168">
    <property type="entry name" value="Ala_racemase_N"/>
    <property type="match status" value="1"/>
</dbReference>
<dbReference type="EMBL" id="DQZW01000150">
    <property type="protein sequence ID" value="HDL89891.1"/>
    <property type="molecule type" value="Genomic_DNA"/>
</dbReference>
<feature type="non-terminal residue" evidence="4">
    <location>
        <position position="1"/>
    </location>
</feature>
<organism evidence="4">
    <name type="scientific">Thermodesulforhabdus norvegica</name>
    <dbReference type="NCBI Taxonomy" id="39841"/>
    <lineage>
        <taxon>Bacteria</taxon>
        <taxon>Pseudomonadati</taxon>
        <taxon>Thermodesulfobacteriota</taxon>
        <taxon>Syntrophobacteria</taxon>
        <taxon>Syntrophobacterales</taxon>
        <taxon>Thermodesulforhabdaceae</taxon>
        <taxon>Thermodesulforhabdus</taxon>
    </lineage>
</organism>
<dbReference type="AlphaFoldDB" id="A0A7C1AWD9"/>
<gene>
    <name evidence="4" type="ORF">ENG14_03200</name>
</gene>
<comment type="similarity">
    <text evidence="2">Belongs to the pyridoxal phosphate-binding protein YggS/PROSC family.</text>
</comment>
<proteinExistence type="inferred from homology"/>
<dbReference type="InterPro" id="IPR029066">
    <property type="entry name" value="PLP-binding_barrel"/>
</dbReference>
<feature type="domain" description="Alanine racemase N-terminal" evidence="3">
    <location>
        <begin position="16"/>
        <end position="174"/>
    </location>
</feature>
<reference evidence="4" key="1">
    <citation type="journal article" date="2020" name="mSystems">
        <title>Genome- and Community-Level Interaction Insights into Carbon Utilization and Element Cycling Functions of Hydrothermarchaeota in Hydrothermal Sediment.</title>
        <authorList>
            <person name="Zhou Z."/>
            <person name="Liu Y."/>
            <person name="Xu W."/>
            <person name="Pan J."/>
            <person name="Luo Z.H."/>
            <person name="Li M."/>
        </authorList>
    </citation>
    <scope>NUCLEOTIDE SEQUENCE [LARGE SCALE GENOMIC DNA]</scope>
    <source>
        <strain evidence="4">HyVt-19</strain>
    </source>
</reference>
<dbReference type="PANTHER" id="PTHR10146">
    <property type="entry name" value="PROLINE SYNTHETASE CO-TRANSCRIBED BACTERIAL HOMOLOG PROTEIN"/>
    <property type="match status" value="1"/>
</dbReference>
<evidence type="ECO:0000256" key="2">
    <source>
        <dbReference type="RuleBase" id="RU004514"/>
    </source>
</evidence>
<dbReference type="CDD" id="cd00635">
    <property type="entry name" value="PLPDE_III_YBL036c_like"/>
    <property type="match status" value="1"/>
</dbReference>
<evidence type="ECO:0000256" key="1">
    <source>
        <dbReference type="ARBA" id="ARBA00022898"/>
    </source>
</evidence>